<dbReference type="AlphaFoldDB" id="A0A7S4EYS5"/>
<dbReference type="PROSITE" id="PS50920">
    <property type="entry name" value="SOLCAR"/>
    <property type="match status" value="3"/>
</dbReference>
<feature type="compositionally biased region" description="Polar residues" evidence="10">
    <location>
        <begin position="1"/>
        <end position="21"/>
    </location>
</feature>
<dbReference type="Pfam" id="PF00153">
    <property type="entry name" value="Mito_carr"/>
    <property type="match status" value="3"/>
</dbReference>
<keyword evidence="5" id="KW-0677">Repeat</keyword>
<evidence type="ECO:0000256" key="10">
    <source>
        <dbReference type="SAM" id="MobiDB-lite"/>
    </source>
</evidence>
<dbReference type="Gene3D" id="1.50.40.10">
    <property type="entry name" value="Mitochondrial carrier domain"/>
    <property type="match status" value="1"/>
</dbReference>
<gene>
    <name evidence="11" type="ORF">PCAR00345_LOCUS13785</name>
</gene>
<keyword evidence="4 8" id="KW-0812">Transmembrane</keyword>
<dbReference type="InterPro" id="IPR050391">
    <property type="entry name" value="Mito_Metabolite_Transporter"/>
</dbReference>
<accession>A0A7S4EYS5</accession>
<protein>
    <recommendedName>
        <fullName evidence="12">Mitochondrial 2-oxoglutarate/malate carrier protein</fullName>
    </recommendedName>
</protein>
<proteinExistence type="inferred from homology"/>
<evidence type="ECO:0000256" key="5">
    <source>
        <dbReference type="ARBA" id="ARBA00022737"/>
    </source>
</evidence>
<evidence type="ECO:0000256" key="8">
    <source>
        <dbReference type="PROSITE-ProRule" id="PRU00282"/>
    </source>
</evidence>
<dbReference type="PANTHER" id="PTHR45618">
    <property type="entry name" value="MITOCHONDRIAL DICARBOXYLATE CARRIER-RELATED"/>
    <property type="match status" value="1"/>
</dbReference>
<dbReference type="EMBL" id="HBIZ01021796">
    <property type="protein sequence ID" value="CAE0761173.1"/>
    <property type="molecule type" value="Transcribed_RNA"/>
</dbReference>
<dbReference type="SUPFAM" id="SSF103506">
    <property type="entry name" value="Mitochondrial carrier"/>
    <property type="match status" value="1"/>
</dbReference>
<evidence type="ECO:0000256" key="7">
    <source>
        <dbReference type="ARBA" id="ARBA00023136"/>
    </source>
</evidence>
<evidence type="ECO:0000256" key="2">
    <source>
        <dbReference type="ARBA" id="ARBA00006375"/>
    </source>
</evidence>
<feature type="repeat" description="Solcar" evidence="8">
    <location>
        <begin position="95"/>
        <end position="177"/>
    </location>
</feature>
<evidence type="ECO:0000313" key="11">
    <source>
        <dbReference type="EMBL" id="CAE0761173.1"/>
    </source>
</evidence>
<keyword evidence="6" id="KW-1133">Transmembrane helix</keyword>
<evidence type="ECO:0000256" key="9">
    <source>
        <dbReference type="RuleBase" id="RU000488"/>
    </source>
</evidence>
<keyword evidence="3 9" id="KW-0813">Transport</keyword>
<dbReference type="InterPro" id="IPR023395">
    <property type="entry name" value="MCP_dom_sf"/>
</dbReference>
<feature type="region of interest" description="Disordered" evidence="10">
    <location>
        <begin position="1"/>
        <end position="45"/>
    </location>
</feature>
<evidence type="ECO:0000256" key="1">
    <source>
        <dbReference type="ARBA" id="ARBA00004141"/>
    </source>
</evidence>
<evidence type="ECO:0008006" key="12">
    <source>
        <dbReference type="Google" id="ProtNLM"/>
    </source>
</evidence>
<keyword evidence="7 8" id="KW-0472">Membrane</keyword>
<dbReference type="InterPro" id="IPR018108">
    <property type="entry name" value="MCP_transmembrane"/>
</dbReference>
<comment type="similarity">
    <text evidence="2 9">Belongs to the mitochondrial carrier (TC 2.A.29) family.</text>
</comment>
<reference evidence="11" key="1">
    <citation type="submission" date="2021-01" db="EMBL/GenBank/DDBJ databases">
        <authorList>
            <person name="Corre E."/>
            <person name="Pelletier E."/>
            <person name="Niang G."/>
            <person name="Scheremetjew M."/>
            <person name="Finn R."/>
            <person name="Kale V."/>
            <person name="Holt S."/>
            <person name="Cochrane G."/>
            <person name="Meng A."/>
            <person name="Brown T."/>
            <person name="Cohen L."/>
        </authorList>
    </citation>
    <scope>NUCLEOTIDE SEQUENCE</scope>
    <source>
        <strain evidence="11">CCMP645</strain>
    </source>
</reference>
<comment type="subcellular location">
    <subcellularLocation>
        <location evidence="1">Membrane</location>
        <topology evidence="1">Multi-pass membrane protein</topology>
    </subcellularLocation>
</comment>
<feature type="repeat" description="Solcar" evidence="8">
    <location>
        <begin position="293"/>
        <end position="379"/>
    </location>
</feature>
<dbReference type="GO" id="GO:0016020">
    <property type="term" value="C:membrane"/>
    <property type="evidence" value="ECO:0007669"/>
    <property type="project" value="UniProtKB-SubCell"/>
</dbReference>
<sequence length="388" mass="40574">MLLNCHSRTTCTPSLPRTATARTPRLSHAHSYATRTQSMSKSMPNTDVTGKLAGAVGLTAAGALAAAQLPSLGGSEQSKQPVSTLPAPASSGTHLSLFERGALGAAGGIATTFFTHPFDVVRVQMQVSKFNGTLDAATKIARQGGVPALYAGLSAAWLRQLTYGSGRLGIYSYLLDMDKRARAGRGDTSPAPFGSKLLMGMTSGCIGAAIGNPAELALVRMGADNSIADPAKRRNYANSIDCCVRVAKEEGFLTLWRGAAPTILRAAALNGALLGITSEAKTQISSRTGWSPTSGATMFCSTLFASIFANIFAMPFDVVKSRIQQASNPSQYTSMLDCARKSVASEGILVLWAGFTPAFIKLAPYSIISLTLLEKFTSVYTGGRSGAL</sequence>
<evidence type="ECO:0000256" key="4">
    <source>
        <dbReference type="ARBA" id="ARBA00022692"/>
    </source>
</evidence>
<evidence type="ECO:0000256" key="3">
    <source>
        <dbReference type="ARBA" id="ARBA00022448"/>
    </source>
</evidence>
<organism evidence="11">
    <name type="scientific">Chrysotila carterae</name>
    <name type="common">Marine alga</name>
    <name type="synonym">Syracosphaera carterae</name>
    <dbReference type="NCBI Taxonomy" id="13221"/>
    <lineage>
        <taxon>Eukaryota</taxon>
        <taxon>Haptista</taxon>
        <taxon>Haptophyta</taxon>
        <taxon>Prymnesiophyceae</taxon>
        <taxon>Isochrysidales</taxon>
        <taxon>Isochrysidaceae</taxon>
        <taxon>Chrysotila</taxon>
    </lineage>
</organism>
<evidence type="ECO:0000256" key="6">
    <source>
        <dbReference type="ARBA" id="ARBA00022989"/>
    </source>
</evidence>
<feature type="compositionally biased region" description="Polar residues" evidence="10">
    <location>
        <begin position="33"/>
        <end position="45"/>
    </location>
</feature>
<feature type="repeat" description="Solcar" evidence="8">
    <location>
        <begin position="191"/>
        <end position="283"/>
    </location>
</feature>
<name>A0A7S4EYS5_CHRCT</name>